<feature type="transmembrane region" description="Helical" evidence="13">
    <location>
        <begin position="298"/>
        <end position="319"/>
    </location>
</feature>
<keyword evidence="3" id="KW-0171">Cobalt transport</keyword>
<dbReference type="EMBL" id="JAQIOY010000012">
    <property type="protein sequence ID" value="MDA7426736.1"/>
    <property type="molecule type" value="Genomic_DNA"/>
</dbReference>
<feature type="transmembrane region" description="Helical" evidence="13">
    <location>
        <begin position="57"/>
        <end position="76"/>
    </location>
</feature>
<dbReference type="Pfam" id="PF03824">
    <property type="entry name" value="NicO"/>
    <property type="match status" value="1"/>
</dbReference>
<keyword evidence="8 13" id="KW-1133">Transmembrane helix</keyword>
<accession>A0ABT4XXR2</accession>
<name>A0ABT4XXR2_9RHOB</name>
<evidence type="ECO:0000256" key="12">
    <source>
        <dbReference type="ARBA" id="ARBA00023285"/>
    </source>
</evidence>
<evidence type="ECO:0000256" key="14">
    <source>
        <dbReference type="SAM" id="MobiDB-lite"/>
    </source>
</evidence>
<organism evidence="15 16">
    <name type="scientific">Thalassococcus lentus</name>
    <dbReference type="NCBI Taxonomy" id="1210524"/>
    <lineage>
        <taxon>Bacteria</taxon>
        <taxon>Pseudomonadati</taxon>
        <taxon>Pseudomonadota</taxon>
        <taxon>Alphaproteobacteria</taxon>
        <taxon>Rhodobacterales</taxon>
        <taxon>Roseobacteraceae</taxon>
        <taxon>Thalassococcus</taxon>
    </lineage>
</organism>
<evidence type="ECO:0000256" key="1">
    <source>
        <dbReference type="ARBA" id="ARBA00002510"/>
    </source>
</evidence>
<evidence type="ECO:0000256" key="9">
    <source>
        <dbReference type="ARBA" id="ARBA00023065"/>
    </source>
</evidence>
<dbReference type="PANTHER" id="PTHR40659:SF1">
    <property type="entry name" value="NICKEL_COBALT EFFLUX SYSTEM RCNA"/>
    <property type="match status" value="1"/>
</dbReference>
<dbReference type="InterPro" id="IPR011541">
    <property type="entry name" value="Ni/Co_transpt_high_affinity"/>
</dbReference>
<reference evidence="15 16" key="1">
    <citation type="submission" date="2023-01" db="EMBL/GenBank/DDBJ databases">
        <title>Thalassococcus onchidii sp. nov., isolated from a marine invertebrate from the South China Sea.</title>
        <authorList>
            <person name="Xu S."/>
            <person name="Liu Z."/>
            <person name="Xu Y."/>
        </authorList>
    </citation>
    <scope>NUCLEOTIDE SEQUENCE [LARGE SCALE GENOMIC DNA]</scope>
    <source>
        <strain evidence="15 16">KCTC 32084</strain>
    </source>
</reference>
<evidence type="ECO:0000256" key="11">
    <source>
        <dbReference type="ARBA" id="ARBA00023136"/>
    </source>
</evidence>
<feature type="transmembrane region" description="Helical" evidence="13">
    <location>
        <begin position="222"/>
        <end position="245"/>
    </location>
</feature>
<evidence type="ECO:0000256" key="7">
    <source>
        <dbReference type="ARBA" id="ARBA00022692"/>
    </source>
</evidence>
<feature type="compositionally biased region" description="Basic and acidic residues" evidence="14">
    <location>
        <begin position="174"/>
        <end position="194"/>
    </location>
</feature>
<feature type="region of interest" description="Disordered" evidence="14">
    <location>
        <begin position="166"/>
        <end position="195"/>
    </location>
</feature>
<keyword evidence="10" id="KW-0921">Nickel transport</keyword>
<comment type="function">
    <text evidence="1">Efflux system for nickel and cobalt.</text>
</comment>
<comment type="subcellular location">
    <subcellularLocation>
        <location evidence="2 13">Cell membrane</location>
        <topology evidence="2 13">Multi-pass membrane protein</topology>
    </subcellularLocation>
</comment>
<evidence type="ECO:0000313" key="16">
    <source>
        <dbReference type="Proteomes" id="UP001210720"/>
    </source>
</evidence>
<dbReference type="PANTHER" id="PTHR40659">
    <property type="entry name" value="NICKEL/COBALT EFFLUX SYSTEM RCNA"/>
    <property type="match status" value="1"/>
</dbReference>
<keyword evidence="5" id="KW-1003">Cell membrane</keyword>
<comment type="similarity">
    <text evidence="13">Belongs to the NiCoT transporter (TC 2.A.52) family.</text>
</comment>
<evidence type="ECO:0000256" key="6">
    <source>
        <dbReference type="ARBA" id="ARBA00022596"/>
    </source>
</evidence>
<feature type="transmembrane region" description="Helical" evidence="13">
    <location>
        <begin position="251"/>
        <end position="278"/>
    </location>
</feature>
<evidence type="ECO:0000256" key="13">
    <source>
        <dbReference type="RuleBase" id="RU362101"/>
    </source>
</evidence>
<evidence type="ECO:0000256" key="3">
    <source>
        <dbReference type="ARBA" id="ARBA00022426"/>
    </source>
</evidence>
<feature type="transmembrane region" description="Helical" evidence="13">
    <location>
        <begin position="137"/>
        <end position="155"/>
    </location>
</feature>
<keyword evidence="6" id="KW-0533">Nickel</keyword>
<evidence type="ECO:0000256" key="8">
    <source>
        <dbReference type="ARBA" id="ARBA00022989"/>
    </source>
</evidence>
<keyword evidence="9" id="KW-0406">Ion transport</keyword>
<evidence type="ECO:0000256" key="2">
    <source>
        <dbReference type="ARBA" id="ARBA00004651"/>
    </source>
</evidence>
<comment type="caution">
    <text evidence="15">The sequence shown here is derived from an EMBL/GenBank/DDBJ whole genome shotgun (WGS) entry which is preliminary data.</text>
</comment>
<evidence type="ECO:0000313" key="15">
    <source>
        <dbReference type="EMBL" id="MDA7426736.1"/>
    </source>
</evidence>
<evidence type="ECO:0000256" key="10">
    <source>
        <dbReference type="ARBA" id="ARBA00023112"/>
    </source>
</evidence>
<dbReference type="Proteomes" id="UP001210720">
    <property type="component" value="Unassembled WGS sequence"/>
</dbReference>
<keyword evidence="12" id="KW-0170">Cobalt</keyword>
<evidence type="ECO:0000256" key="5">
    <source>
        <dbReference type="ARBA" id="ARBA00022475"/>
    </source>
</evidence>
<keyword evidence="16" id="KW-1185">Reference proteome</keyword>
<gene>
    <name evidence="15" type="ORF">PFY00_18530</name>
</gene>
<feature type="transmembrane region" description="Helical" evidence="13">
    <location>
        <begin position="97"/>
        <end position="117"/>
    </location>
</feature>
<evidence type="ECO:0000256" key="4">
    <source>
        <dbReference type="ARBA" id="ARBA00022448"/>
    </source>
</evidence>
<dbReference type="InterPro" id="IPR051224">
    <property type="entry name" value="NiCoT_RcnA"/>
</dbReference>
<sequence>MRSFLLIFALCVVALAVWLWGFGGADVIGSAAADGQRDAQNAMARGLRALRAGEPGAMLALMSVCFAYGFFHAAGPGHGKILIGGYGVARRVPIMRLSALAILSSLAQAAAAVLLVYGSVWVLGWGRTDMEGAAERFFAPVSYGAIGLIGMWLLWRGLSKLRSAPAVHHHSHDHSHDHGHDHPHDHDHSHDSGGHGDVCSTCGHAHGPTIEQAAGATSLRSAMAVILAVAIRPCTGALFLLILTWRMGIELAGIAGAFAMGLGTASVTVAVAIAAVTLREGALNRLADGVGGNGGLRILGLVEAVAGAVIAALALQLLLRTVA</sequence>
<dbReference type="RefSeq" id="WP_271434092.1">
    <property type="nucleotide sequence ID" value="NZ_JAQIOY010000012.1"/>
</dbReference>
<keyword evidence="7 13" id="KW-0812">Transmembrane</keyword>
<keyword evidence="4 13" id="KW-0813">Transport</keyword>
<keyword evidence="11 13" id="KW-0472">Membrane</keyword>
<protein>
    <recommendedName>
        <fullName evidence="13">Nickel/cobalt efflux system</fullName>
    </recommendedName>
</protein>
<proteinExistence type="inferred from homology"/>